<dbReference type="FunFam" id="3.30.300.160:FF:000002">
    <property type="entry name" value="Type II secretion system protein E"/>
    <property type="match status" value="1"/>
</dbReference>
<dbReference type="InterPro" id="IPR007831">
    <property type="entry name" value="T2SS_GspE_N"/>
</dbReference>
<dbReference type="OrthoDB" id="9808272at2"/>
<evidence type="ECO:0000256" key="2">
    <source>
        <dbReference type="ARBA" id="ARBA00022741"/>
    </source>
</evidence>
<sequence length="561" mass="61389">MLKPGANLLGMNLVKAGVITQEQLEEALKRQDPKKGGKGFLGATLVELGYCTEEDIAQVIARQNGVPYVSLETFAADPQAVGLIAPEVARRYRALPIGFQNGKLVVAMKQPRDVIALDDLRIITGREIQPVVIPDSQFDAAMQRYSQSGLEVELAAAEEEVAEEVVAGLDEAAQRPAVQLANAIFNQAVWASASDVHIEPLEKSLRVRFRIDGVLHNILQPPRHLHASLVSRIKVMANMDIAERRVPQDGRFTLRVEGKTIDVRVASLPGSYGEKLTLRLLDRSVRLISLEELGFPPEVLANYRKVMRRPYGLILVTGPTGSGKSTTLYATLSALNTPEKHVVTVEDPVEYRLDGVNQIQINPRAGLTFATGLRSILRNDPDIIMVGEIRDRETARIAVEAALTGHLVLSTLHTNDAAGAVTRLGDMGIEPFLTASSLVAVVGQRLVRVLCPQCAQSYELGREELLAGVPDFPLDDGEKTITLYRPGGCLRCSHTGYRGRMGVYELLLVSETIQRLTLERAPAREIKEAAVAEGMVTFRRDGLLRVKQGITSLEEVMRVTA</sequence>
<dbReference type="Proteomes" id="UP000008544">
    <property type="component" value="Chromosome"/>
</dbReference>
<evidence type="ECO:0000313" key="6">
    <source>
        <dbReference type="Proteomes" id="UP000008544"/>
    </source>
</evidence>
<keyword evidence="6" id="KW-1185">Reference proteome</keyword>
<evidence type="ECO:0000313" key="5">
    <source>
        <dbReference type="EMBL" id="ACA59469.1"/>
    </source>
</evidence>
<proteinExistence type="inferred from homology"/>
<protein>
    <submittedName>
        <fullName evidence="5">Type II secretion system protein E</fullName>
    </submittedName>
</protein>
<evidence type="ECO:0000256" key="1">
    <source>
        <dbReference type="ARBA" id="ARBA00006611"/>
    </source>
</evidence>
<dbReference type="PROSITE" id="PS00662">
    <property type="entry name" value="T2SP_E"/>
    <property type="match status" value="1"/>
</dbReference>
<keyword evidence="3" id="KW-0067">ATP-binding</keyword>
<dbReference type="SUPFAM" id="SSF52540">
    <property type="entry name" value="P-loop containing nucleoside triphosphate hydrolases"/>
    <property type="match status" value="1"/>
</dbReference>
<reference evidence="5 6" key="2">
    <citation type="journal article" date="2008" name="Science">
        <title>Environmental genomics reveals a single-species ecosystem deep within Earth.</title>
        <authorList>
            <person name="Chivian D."/>
            <person name="Brodie E.L."/>
            <person name="Alm E.J."/>
            <person name="Culley D.E."/>
            <person name="Dehal P.S."/>
            <person name="Desantis T.Z."/>
            <person name="Gihring T.M."/>
            <person name="Lapidus A."/>
            <person name="Lin L.H."/>
            <person name="Lowry S.R."/>
            <person name="Moser D.P."/>
            <person name="Richardson P.M."/>
            <person name="Southam G."/>
            <person name="Wanger G."/>
            <person name="Pratt L.M."/>
            <person name="Andersen G.L."/>
            <person name="Hazen T.C."/>
            <person name="Brockman F.J."/>
            <person name="Arkin A.P."/>
            <person name="Onstott T.C."/>
        </authorList>
    </citation>
    <scope>NUCLEOTIDE SEQUENCE [LARGE SCALE GENOMIC DNA]</scope>
    <source>
        <strain evidence="5 6">MP104C</strain>
    </source>
</reference>
<dbReference type="InterPro" id="IPR001482">
    <property type="entry name" value="T2SS/T4SS_dom"/>
</dbReference>
<dbReference type="PANTHER" id="PTHR30258:SF1">
    <property type="entry name" value="PROTEIN TRANSPORT PROTEIN HOFB HOMOLOG"/>
    <property type="match status" value="1"/>
</dbReference>
<gene>
    <name evidence="5" type="ordered locus">Daud_0956</name>
</gene>
<dbReference type="EMBL" id="CP000860">
    <property type="protein sequence ID" value="ACA59469.1"/>
    <property type="molecule type" value="Genomic_DNA"/>
</dbReference>
<evidence type="ECO:0000259" key="4">
    <source>
        <dbReference type="PROSITE" id="PS00662"/>
    </source>
</evidence>
<evidence type="ECO:0000256" key="3">
    <source>
        <dbReference type="ARBA" id="ARBA00022840"/>
    </source>
</evidence>
<dbReference type="InterPro" id="IPR027417">
    <property type="entry name" value="P-loop_NTPase"/>
</dbReference>
<dbReference type="Pfam" id="PF00437">
    <property type="entry name" value="T2SSE"/>
    <property type="match status" value="1"/>
</dbReference>
<dbReference type="HOGENOM" id="CLU_013446_10_1_9"/>
<dbReference type="Gene3D" id="3.30.300.160">
    <property type="entry name" value="Type II secretion system, protein E, N-terminal domain"/>
    <property type="match status" value="1"/>
</dbReference>
<dbReference type="STRING" id="477974.Daud_0956"/>
<dbReference type="PANTHER" id="PTHR30258">
    <property type="entry name" value="TYPE II SECRETION SYSTEM PROTEIN GSPE-RELATED"/>
    <property type="match status" value="1"/>
</dbReference>
<dbReference type="Gene3D" id="3.40.50.300">
    <property type="entry name" value="P-loop containing nucleotide triphosphate hydrolases"/>
    <property type="match status" value="1"/>
</dbReference>
<dbReference type="FunFam" id="3.30.450.90:FF:000001">
    <property type="entry name" value="Type II secretion system ATPase GspE"/>
    <property type="match status" value="1"/>
</dbReference>
<dbReference type="eggNOG" id="COG2804">
    <property type="taxonomic scope" value="Bacteria"/>
</dbReference>
<dbReference type="FunFam" id="3.40.50.300:FF:000398">
    <property type="entry name" value="Type IV pilus assembly ATPase PilB"/>
    <property type="match status" value="1"/>
</dbReference>
<dbReference type="KEGG" id="dau:Daud_0956"/>
<name>B1I3E7_DESAP</name>
<dbReference type="Gene3D" id="3.30.450.90">
    <property type="match status" value="1"/>
</dbReference>
<dbReference type="GO" id="GO:0016887">
    <property type="term" value="F:ATP hydrolysis activity"/>
    <property type="evidence" value="ECO:0007669"/>
    <property type="project" value="TreeGrafter"/>
</dbReference>
<dbReference type="GO" id="GO:0005524">
    <property type="term" value="F:ATP binding"/>
    <property type="evidence" value="ECO:0007669"/>
    <property type="project" value="UniProtKB-KW"/>
</dbReference>
<dbReference type="GO" id="GO:0005886">
    <property type="term" value="C:plasma membrane"/>
    <property type="evidence" value="ECO:0007669"/>
    <property type="project" value="TreeGrafter"/>
</dbReference>
<keyword evidence="2" id="KW-0547">Nucleotide-binding</keyword>
<feature type="domain" description="Bacterial type II secretion system protein E" evidence="4">
    <location>
        <begin position="377"/>
        <end position="391"/>
    </location>
</feature>
<dbReference type="CDD" id="cd01129">
    <property type="entry name" value="PulE-GspE-like"/>
    <property type="match status" value="1"/>
</dbReference>
<dbReference type="RefSeq" id="WP_012302055.1">
    <property type="nucleotide sequence ID" value="NC_010424.1"/>
</dbReference>
<dbReference type="SUPFAM" id="SSF160246">
    <property type="entry name" value="EspE N-terminal domain-like"/>
    <property type="match status" value="1"/>
</dbReference>
<comment type="similarity">
    <text evidence="1">Belongs to the GSP E family.</text>
</comment>
<dbReference type="Pfam" id="PF05157">
    <property type="entry name" value="MshEN"/>
    <property type="match status" value="1"/>
</dbReference>
<accession>B1I3E7</accession>
<dbReference type="InterPro" id="IPR037257">
    <property type="entry name" value="T2SS_E_N_sf"/>
</dbReference>
<dbReference type="AlphaFoldDB" id="B1I3E7"/>
<organism evidence="5 6">
    <name type="scientific">Desulforudis audaxviator (strain MP104C)</name>
    <dbReference type="NCBI Taxonomy" id="477974"/>
    <lineage>
        <taxon>Bacteria</taxon>
        <taxon>Bacillati</taxon>
        <taxon>Bacillota</taxon>
        <taxon>Clostridia</taxon>
        <taxon>Thermoanaerobacterales</taxon>
        <taxon>Candidatus Desulforudaceae</taxon>
        <taxon>Candidatus Desulforudis</taxon>
    </lineage>
</organism>
<reference evidence="6" key="1">
    <citation type="submission" date="2007-10" db="EMBL/GenBank/DDBJ databases">
        <title>Complete sequence of chromosome of Desulforudis audaxviator MP104C.</title>
        <authorList>
            <person name="Copeland A."/>
            <person name="Lucas S."/>
            <person name="Lapidus A."/>
            <person name="Barry K."/>
            <person name="Glavina del Rio T."/>
            <person name="Dalin E."/>
            <person name="Tice H."/>
            <person name="Bruce D."/>
            <person name="Pitluck S."/>
            <person name="Lowry S.R."/>
            <person name="Larimer F."/>
            <person name="Land M.L."/>
            <person name="Hauser L."/>
            <person name="Kyrpides N."/>
            <person name="Ivanova N.N."/>
            <person name="Richardson P."/>
        </authorList>
    </citation>
    <scope>NUCLEOTIDE SEQUENCE [LARGE SCALE GENOMIC DNA]</scope>
    <source>
        <strain evidence="6">MP104C</strain>
    </source>
</reference>